<evidence type="ECO:0000313" key="1">
    <source>
        <dbReference type="WBParaSite" id="BTMF_0000339801-mRNA-1"/>
    </source>
</evidence>
<accession>A0A0R3QAM9</accession>
<organism evidence="1">
    <name type="scientific">Brugia timori</name>
    <dbReference type="NCBI Taxonomy" id="42155"/>
    <lineage>
        <taxon>Eukaryota</taxon>
        <taxon>Metazoa</taxon>
        <taxon>Ecdysozoa</taxon>
        <taxon>Nematoda</taxon>
        <taxon>Chromadorea</taxon>
        <taxon>Rhabditida</taxon>
        <taxon>Spirurina</taxon>
        <taxon>Spiruromorpha</taxon>
        <taxon>Filarioidea</taxon>
        <taxon>Onchocercidae</taxon>
        <taxon>Brugia</taxon>
    </lineage>
</organism>
<dbReference type="WBParaSite" id="BTMF_0000339801-mRNA-1">
    <property type="protein sequence ID" value="BTMF_0000339801-mRNA-1"/>
    <property type="gene ID" value="BTMF_0000339801"/>
</dbReference>
<name>A0A0R3QAM9_9BILA</name>
<sequence>LLVILRWTNNGFIIIQRNAADESTISLDGFSVNGIHIHLHGTIVEIERLYQNLHWFAWLEIHCPALYHF</sequence>
<dbReference type="AlphaFoldDB" id="A0A0R3QAM9"/>
<protein>
    <submittedName>
        <fullName evidence="1">DUF4968 domain-containing protein</fullName>
    </submittedName>
</protein>
<reference evidence="1" key="1">
    <citation type="submission" date="2017-02" db="UniProtKB">
        <authorList>
            <consortium name="WormBaseParasite"/>
        </authorList>
    </citation>
    <scope>IDENTIFICATION</scope>
</reference>
<proteinExistence type="predicted"/>